<dbReference type="SUPFAM" id="SSF56112">
    <property type="entry name" value="Protein kinase-like (PK-like)"/>
    <property type="match status" value="1"/>
</dbReference>
<dbReference type="Gene3D" id="3.30.200.20">
    <property type="entry name" value="Phosphorylase Kinase, domain 1"/>
    <property type="match status" value="1"/>
</dbReference>
<gene>
    <name evidence="6" type="ORF">DPMN_014728</name>
</gene>
<comment type="caution">
    <text evidence="6">The sequence shown here is derived from an EMBL/GenBank/DDBJ whole genome shotgun (WGS) entry which is preliminary data.</text>
</comment>
<evidence type="ECO:0000259" key="4">
    <source>
        <dbReference type="PROSITE" id="PS50006"/>
    </source>
</evidence>
<dbReference type="InterPro" id="IPR000253">
    <property type="entry name" value="FHA_dom"/>
</dbReference>
<keyword evidence="7" id="KW-1185">Reference proteome</keyword>
<dbReference type="PROSITE" id="PS50006">
    <property type="entry name" value="FHA_DOMAIN"/>
    <property type="match status" value="1"/>
</dbReference>
<dbReference type="Gene3D" id="1.10.510.10">
    <property type="entry name" value="Transferase(Phosphotransferase) domain 1"/>
    <property type="match status" value="1"/>
</dbReference>
<dbReference type="PROSITE" id="PS50011">
    <property type="entry name" value="PROTEIN_KINASE_DOM"/>
    <property type="match status" value="1"/>
</dbReference>
<dbReference type="InterPro" id="IPR008984">
    <property type="entry name" value="SMAD_FHA_dom_sf"/>
</dbReference>
<dbReference type="FunFam" id="1.10.510.10:FF:000571">
    <property type="entry name" value="Maternal embryonic leucine zipper kinase"/>
    <property type="match status" value="1"/>
</dbReference>
<dbReference type="FunFam" id="3.30.200.20:FF:000255">
    <property type="entry name" value="serine/threonine-protein kinase Chk2 isoform X1"/>
    <property type="match status" value="1"/>
</dbReference>
<feature type="compositionally biased region" description="Acidic residues" evidence="3">
    <location>
        <begin position="8"/>
        <end position="20"/>
    </location>
</feature>
<dbReference type="PROSITE" id="PS00108">
    <property type="entry name" value="PROTEIN_KINASE_ST"/>
    <property type="match status" value="1"/>
</dbReference>
<dbReference type="SMART" id="SM00240">
    <property type="entry name" value="FHA"/>
    <property type="match status" value="1"/>
</dbReference>
<evidence type="ECO:0008006" key="8">
    <source>
        <dbReference type="Google" id="ProtNLM"/>
    </source>
</evidence>
<feature type="domain" description="FHA" evidence="4">
    <location>
        <begin position="46"/>
        <end position="107"/>
    </location>
</feature>
<evidence type="ECO:0000256" key="2">
    <source>
        <dbReference type="ARBA" id="ARBA00022840"/>
    </source>
</evidence>
<protein>
    <recommendedName>
        <fullName evidence="8">Serine/threonine-protein kinase Chk2</fullName>
    </recommendedName>
</protein>
<evidence type="ECO:0000313" key="6">
    <source>
        <dbReference type="EMBL" id="KAH3890643.1"/>
    </source>
</evidence>
<dbReference type="SMART" id="SM00220">
    <property type="entry name" value="S_TKc"/>
    <property type="match status" value="1"/>
</dbReference>
<evidence type="ECO:0000259" key="5">
    <source>
        <dbReference type="PROSITE" id="PS50011"/>
    </source>
</evidence>
<dbReference type="AlphaFoldDB" id="A0A9D4N6J1"/>
<dbReference type="OrthoDB" id="40902at2759"/>
<dbReference type="PANTHER" id="PTHR24347">
    <property type="entry name" value="SERINE/THREONINE-PROTEIN KINASE"/>
    <property type="match status" value="1"/>
</dbReference>
<dbReference type="Pfam" id="PF00069">
    <property type="entry name" value="Pkinase"/>
    <property type="match status" value="1"/>
</dbReference>
<organism evidence="6 7">
    <name type="scientific">Dreissena polymorpha</name>
    <name type="common">Zebra mussel</name>
    <name type="synonym">Mytilus polymorpha</name>
    <dbReference type="NCBI Taxonomy" id="45954"/>
    <lineage>
        <taxon>Eukaryota</taxon>
        <taxon>Metazoa</taxon>
        <taxon>Spiralia</taxon>
        <taxon>Lophotrochozoa</taxon>
        <taxon>Mollusca</taxon>
        <taxon>Bivalvia</taxon>
        <taxon>Autobranchia</taxon>
        <taxon>Heteroconchia</taxon>
        <taxon>Euheterodonta</taxon>
        <taxon>Imparidentia</taxon>
        <taxon>Neoheterodontei</taxon>
        <taxon>Myida</taxon>
        <taxon>Dreissenoidea</taxon>
        <taxon>Dreissenidae</taxon>
        <taxon>Dreissena</taxon>
    </lineage>
</organism>
<dbReference type="Gene3D" id="2.60.200.20">
    <property type="match status" value="1"/>
</dbReference>
<dbReference type="FunFam" id="2.60.200.20:FF:000079">
    <property type="entry name" value="Checkpoint kinase 2"/>
    <property type="match status" value="1"/>
</dbReference>
<dbReference type="Pfam" id="PF00498">
    <property type="entry name" value="FHA"/>
    <property type="match status" value="1"/>
</dbReference>
<reference evidence="6" key="1">
    <citation type="journal article" date="2019" name="bioRxiv">
        <title>The Genome of the Zebra Mussel, Dreissena polymorpha: A Resource for Invasive Species Research.</title>
        <authorList>
            <person name="McCartney M.A."/>
            <person name="Auch B."/>
            <person name="Kono T."/>
            <person name="Mallez S."/>
            <person name="Zhang Y."/>
            <person name="Obille A."/>
            <person name="Becker A."/>
            <person name="Abrahante J.E."/>
            <person name="Garbe J."/>
            <person name="Badalamenti J.P."/>
            <person name="Herman A."/>
            <person name="Mangelson H."/>
            <person name="Liachko I."/>
            <person name="Sullivan S."/>
            <person name="Sone E.D."/>
            <person name="Koren S."/>
            <person name="Silverstein K.A.T."/>
            <person name="Beckman K.B."/>
            <person name="Gohl D.M."/>
        </authorList>
    </citation>
    <scope>NUCLEOTIDE SEQUENCE</scope>
    <source>
        <strain evidence="6">Duluth1</strain>
        <tissue evidence="6">Whole animal</tissue>
    </source>
</reference>
<evidence type="ECO:0000313" key="7">
    <source>
        <dbReference type="Proteomes" id="UP000828390"/>
    </source>
</evidence>
<dbReference type="EMBL" id="JAIWYP010000001">
    <property type="protein sequence ID" value="KAH3890643.1"/>
    <property type="molecule type" value="Genomic_DNA"/>
</dbReference>
<dbReference type="GO" id="GO:0004672">
    <property type="term" value="F:protein kinase activity"/>
    <property type="evidence" value="ECO:0007669"/>
    <property type="project" value="InterPro"/>
</dbReference>
<dbReference type="GO" id="GO:0005524">
    <property type="term" value="F:ATP binding"/>
    <property type="evidence" value="ECO:0007669"/>
    <property type="project" value="UniProtKB-KW"/>
</dbReference>
<accession>A0A9D4N6J1</accession>
<dbReference type="InterPro" id="IPR000719">
    <property type="entry name" value="Prot_kinase_dom"/>
</dbReference>
<proteinExistence type="predicted"/>
<dbReference type="SUPFAM" id="SSF49879">
    <property type="entry name" value="SMAD/FHA domain"/>
    <property type="match status" value="1"/>
</dbReference>
<evidence type="ECO:0000256" key="3">
    <source>
        <dbReference type="SAM" id="MobiDB-lite"/>
    </source>
</evidence>
<reference evidence="6" key="2">
    <citation type="submission" date="2020-11" db="EMBL/GenBank/DDBJ databases">
        <authorList>
            <person name="McCartney M.A."/>
            <person name="Auch B."/>
            <person name="Kono T."/>
            <person name="Mallez S."/>
            <person name="Becker A."/>
            <person name="Gohl D.M."/>
            <person name="Silverstein K.A.T."/>
            <person name="Koren S."/>
            <person name="Bechman K.B."/>
            <person name="Herman A."/>
            <person name="Abrahante J.E."/>
            <person name="Garbe J."/>
        </authorList>
    </citation>
    <scope>NUCLEOTIDE SEQUENCE</scope>
    <source>
        <strain evidence="6">Duluth1</strain>
        <tissue evidence="6">Whole animal</tissue>
    </source>
</reference>
<sequence length="478" mass="53205">METLPTEDVIDGEYSEEESSQDSTAWGRLFPLADSFVAMDLTKDEYSFGRGENCDVPFDNNGSKKHQCFQAYSKVHFKILRQHTSTGMHVFLEDLSSNGTFINGDKVGKGNKQVLANNDEIGLALKKNKAFMFMDLLESNDSDIPASIKEKYTLTKTLGRGACGEVRLAFAKGSCEKFAVKIISKKKFTTGGQHAVNLSKQVMSEVKILKALKHPCIIGIEDVIDTKEVLYIILELVEGGELFDKVVSLSQYDEPTAKLLFYQMVVACKYLHDQGITHRDLKPENILLQSDEKETLIKITDFGLSKFVDAGSLMKTFCGTPTYLAPEILVTAGTGTYTKAVDAWSLGVILFICLSGYPPFSDERKEMDLPKQIMGGHYSFPKQYWDGVSEEAIDLIKKMMTVDAKKRITLADALNHPWFKDEEMMKKAKKLMYPESDGMVPPSAALRSPKKRGLENGSGEEPDSKRRGSGDTNSPPNE</sequence>
<keyword evidence="2" id="KW-0067">ATP-binding</keyword>
<dbReference type="InterPro" id="IPR008271">
    <property type="entry name" value="Ser/Thr_kinase_AS"/>
</dbReference>
<dbReference type="InterPro" id="IPR011009">
    <property type="entry name" value="Kinase-like_dom_sf"/>
</dbReference>
<keyword evidence="1" id="KW-0547">Nucleotide-binding</keyword>
<name>A0A9D4N6J1_DREPO</name>
<dbReference type="Proteomes" id="UP000828390">
    <property type="component" value="Unassembled WGS sequence"/>
</dbReference>
<feature type="domain" description="Protein kinase" evidence="5">
    <location>
        <begin position="152"/>
        <end position="419"/>
    </location>
</feature>
<evidence type="ECO:0000256" key="1">
    <source>
        <dbReference type="ARBA" id="ARBA00022741"/>
    </source>
</evidence>
<dbReference type="CDD" id="cd22666">
    <property type="entry name" value="FHA_CHK2"/>
    <property type="match status" value="1"/>
</dbReference>
<feature type="region of interest" description="Disordered" evidence="3">
    <location>
        <begin position="1"/>
        <end position="22"/>
    </location>
</feature>
<feature type="region of interest" description="Disordered" evidence="3">
    <location>
        <begin position="432"/>
        <end position="478"/>
    </location>
</feature>